<dbReference type="Pfam" id="PF00158">
    <property type="entry name" value="Sigma54_activat"/>
    <property type="match status" value="1"/>
</dbReference>
<dbReference type="SUPFAM" id="SSF52540">
    <property type="entry name" value="P-loop containing nucleoside triphosphate hydrolases"/>
    <property type="match status" value="1"/>
</dbReference>
<dbReference type="Gene3D" id="1.10.10.60">
    <property type="entry name" value="Homeodomain-like"/>
    <property type="match status" value="1"/>
</dbReference>
<dbReference type="InterPro" id="IPR000014">
    <property type="entry name" value="PAS"/>
</dbReference>
<keyword evidence="5" id="KW-0804">Transcription</keyword>
<dbReference type="InterPro" id="IPR025662">
    <property type="entry name" value="Sigma_54_int_dom_ATP-bd_1"/>
</dbReference>
<dbReference type="Gene3D" id="3.40.50.300">
    <property type="entry name" value="P-loop containing nucleotide triphosphate hydrolases"/>
    <property type="match status" value="1"/>
</dbReference>
<dbReference type="SUPFAM" id="SSF46689">
    <property type="entry name" value="Homeodomain-like"/>
    <property type="match status" value="1"/>
</dbReference>
<dbReference type="PROSITE" id="PS00688">
    <property type="entry name" value="SIGMA54_INTERACT_3"/>
    <property type="match status" value="1"/>
</dbReference>
<keyword evidence="4" id="KW-0238">DNA-binding</keyword>
<dbReference type="InterPro" id="IPR025943">
    <property type="entry name" value="Sigma_54_int_dom_ATP-bd_2"/>
</dbReference>
<dbReference type="InterPro" id="IPR003593">
    <property type="entry name" value="AAA+_ATPase"/>
</dbReference>
<dbReference type="PROSITE" id="PS50112">
    <property type="entry name" value="PAS"/>
    <property type="match status" value="1"/>
</dbReference>
<dbReference type="PROSITE" id="PS00675">
    <property type="entry name" value="SIGMA54_INTERACT_1"/>
    <property type="match status" value="1"/>
</dbReference>
<dbReference type="Gene3D" id="3.30.450.40">
    <property type="match status" value="1"/>
</dbReference>
<dbReference type="CDD" id="cd00009">
    <property type="entry name" value="AAA"/>
    <property type="match status" value="1"/>
</dbReference>
<dbReference type="PANTHER" id="PTHR32071">
    <property type="entry name" value="TRANSCRIPTIONAL REGULATORY PROTEIN"/>
    <property type="match status" value="1"/>
</dbReference>
<evidence type="ECO:0000256" key="5">
    <source>
        <dbReference type="ARBA" id="ARBA00023163"/>
    </source>
</evidence>
<dbReference type="AlphaFoldDB" id="A0A6G4CKY4"/>
<dbReference type="InterPro" id="IPR058031">
    <property type="entry name" value="AAA_lid_NorR"/>
</dbReference>
<dbReference type="PROSITE" id="PS50045">
    <property type="entry name" value="SIGMA54_INTERACT_4"/>
    <property type="match status" value="1"/>
</dbReference>
<gene>
    <name evidence="8" type="ORF">EXM56_01765</name>
</gene>
<evidence type="ECO:0000256" key="4">
    <source>
        <dbReference type="ARBA" id="ARBA00023125"/>
    </source>
</evidence>
<dbReference type="GO" id="GO:0003677">
    <property type="term" value="F:DNA binding"/>
    <property type="evidence" value="ECO:0007669"/>
    <property type="project" value="UniProtKB-KW"/>
</dbReference>
<dbReference type="InterPro" id="IPR027417">
    <property type="entry name" value="P-loop_NTPase"/>
</dbReference>
<comment type="caution">
    <text evidence="8">The sequence shown here is derived from an EMBL/GenBank/DDBJ whole genome shotgun (WGS) entry which is preliminary data.</text>
</comment>
<sequence length="591" mass="67806">MSLNSIKSSVQEVAEAIAAVLKVDVTIIDKNFNRIAATGKYKKFIGNKIPGKCLFELVMKEKKTNHIKRYLKDNEKKINPSVCESCEAKERCTEYATIGYPIIMEDEVIGVIGINIFNEKQLNIISEEFDSMITFLNRLSTLLVGNIIYYDTIKKLQIQTEETNHIIDSLSHGIMCVDNNGILKYINHKGKKLLDIKEKSLVNTNIKDTISNFNIKLLSKKYKGKRISIHGKNESFLIKSSPIIFKGERVSNIIEFNKKIDEVQAAYKLFASSKIIKFEDIMGSSDNIKNVKLIAKNIAKTDSTVLLRGESGTGKELFARSIHFESRRYNAPFIAVNCASIPDNLLESEFFGYEGGAFSGAKREGQMGKFELANGGTIFLDEIGDLPLHLQPKILRVLQEQSFTKIGGKEEICVDVRIIAATNRDLESMVKHGQFRQDLYYRLNVIPIYLPSLKDRGEDIILLSEYLMDKFCERSNLQIKQLSKEVKDSFKKYPWPGNIRELENVIEYIVNTTKENVIYNEHLPKSFKISKEHRKNNKSLQDRLWEYERNLLISMMDEYGEDGKGKERIARELDINLSTLYRKLHKYNLQK</sequence>
<dbReference type="FunFam" id="3.40.50.300:FF:000006">
    <property type="entry name" value="DNA-binding transcriptional regulator NtrC"/>
    <property type="match status" value="1"/>
</dbReference>
<evidence type="ECO:0000256" key="3">
    <source>
        <dbReference type="ARBA" id="ARBA00023015"/>
    </source>
</evidence>
<reference evidence="8" key="1">
    <citation type="submission" date="2019-02" db="EMBL/GenBank/DDBJ databases">
        <title>Genome sequencing of Clostridium botulinum clinical isolates.</title>
        <authorList>
            <person name="Brunt J."/>
            <person name="Van Vliet A.H.M."/>
            <person name="Stringer S.C."/>
            <person name="Grant K.A."/>
            <person name="Carter A.C."/>
            <person name="Peck M.W."/>
        </authorList>
    </citation>
    <scope>NUCLEOTIDE SEQUENCE</scope>
    <source>
        <strain evidence="8">H114400598</strain>
    </source>
</reference>
<dbReference type="EMBL" id="SGKT01000002">
    <property type="protein sequence ID" value="NEZ74093.1"/>
    <property type="molecule type" value="Genomic_DNA"/>
</dbReference>
<dbReference type="InterPro" id="IPR025944">
    <property type="entry name" value="Sigma_54_int_dom_CS"/>
</dbReference>
<feature type="domain" description="PAS" evidence="7">
    <location>
        <begin position="159"/>
        <end position="205"/>
    </location>
</feature>
<evidence type="ECO:0000256" key="1">
    <source>
        <dbReference type="ARBA" id="ARBA00022741"/>
    </source>
</evidence>
<dbReference type="SMART" id="SM00382">
    <property type="entry name" value="AAA"/>
    <property type="match status" value="1"/>
</dbReference>
<dbReference type="PROSITE" id="PS00676">
    <property type="entry name" value="SIGMA54_INTERACT_2"/>
    <property type="match status" value="1"/>
</dbReference>
<feature type="domain" description="Sigma-54 factor interaction" evidence="6">
    <location>
        <begin position="281"/>
        <end position="511"/>
    </location>
</feature>
<dbReference type="InterPro" id="IPR029016">
    <property type="entry name" value="GAF-like_dom_sf"/>
</dbReference>
<keyword evidence="3" id="KW-0805">Transcription regulation</keyword>
<name>A0A6G4CKY4_CLOBO</name>
<organism evidence="8">
    <name type="scientific">Clostridium botulinum</name>
    <dbReference type="NCBI Taxonomy" id="1491"/>
    <lineage>
        <taxon>Bacteria</taxon>
        <taxon>Bacillati</taxon>
        <taxon>Bacillota</taxon>
        <taxon>Clostridia</taxon>
        <taxon>Eubacteriales</taxon>
        <taxon>Clostridiaceae</taxon>
        <taxon>Clostridium</taxon>
    </lineage>
</organism>
<dbReference type="InterPro" id="IPR009057">
    <property type="entry name" value="Homeodomain-like_sf"/>
</dbReference>
<evidence type="ECO:0000259" key="6">
    <source>
        <dbReference type="PROSITE" id="PS50045"/>
    </source>
</evidence>
<keyword evidence="1" id="KW-0547">Nucleotide-binding</keyword>
<dbReference type="InterPro" id="IPR002078">
    <property type="entry name" value="Sigma_54_int"/>
</dbReference>
<evidence type="ECO:0000313" key="8">
    <source>
        <dbReference type="EMBL" id="NEZ74093.1"/>
    </source>
</evidence>
<dbReference type="GO" id="GO:0006355">
    <property type="term" value="P:regulation of DNA-templated transcription"/>
    <property type="evidence" value="ECO:0007669"/>
    <property type="project" value="InterPro"/>
</dbReference>
<protein>
    <submittedName>
        <fullName evidence="8">AAA family ATPase</fullName>
    </submittedName>
</protein>
<dbReference type="Gene3D" id="1.10.8.60">
    <property type="match status" value="1"/>
</dbReference>
<dbReference type="PANTHER" id="PTHR32071:SF57">
    <property type="entry name" value="C4-DICARBOXYLATE TRANSPORT TRANSCRIPTIONAL REGULATORY PROTEIN DCTD"/>
    <property type="match status" value="1"/>
</dbReference>
<evidence type="ECO:0000259" key="7">
    <source>
        <dbReference type="PROSITE" id="PS50112"/>
    </source>
</evidence>
<keyword evidence="2" id="KW-0067">ATP-binding</keyword>
<dbReference type="GO" id="GO:0005524">
    <property type="term" value="F:ATP binding"/>
    <property type="evidence" value="ECO:0007669"/>
    <property type="project" value="UniProtKB-KW"/>
</dbReference>
<evidence type="ECO:0000256" key="2">
    <source>
        <dbReference type="ARBA" id="ARBA00022840"/>
    </source>
</evidence>
<dbReference type="Pfam" id="PF25601">
    <property type="entry name" value="AAA_lid_14"/>
    <property type="match status" value="1"/>
</dbReference>
<accession>A0A6G4CKY4</accession>
<dbReference type="Gene3D" id="3.30.450.20">
    <property type="entry name" value="PAS domain"/>
    <property type="match status" value="1"/>
</dbReference>
<proteinExistence type="predicted"/>